<dbReference type="Proteomes" id="UP001470230">
    <property type="component" value="Unassembled WGS sequence"/>
</dbReference>
<dbReference type="EMBL" id="JAPFFF010000250">
    <property type="protein sequence ID" value="KAK8835007.1"/>
    <property type="molecule type" value="Genomic_DNA"/>
</dbReference>
<evidence type="ECO:0000313" key="2">
    <source>
        <dbReference type="Proteomes" id="UP001470230"/>
    </source>
</evidence>
<comment type="caution">
    <text evidence="1">The sequence shown here is derived from an EMBL/GenBank/DDBJ whole genome shotgun (WGS) entry which is preliminary data.</text>
</comment>
<keyword evidence="2" id="KW-1185">Reference proteome</keyword>
<evidence type="ECO:0000313" key="1">
    <source>
        <dbReference type="EMBL" id="KAK8835007.1"/>
    </source>
</evidence>
<gene>
    <name evidence="1" type="ORF">M9Y10_019453</name>
</gene>
<organism evidence="1 2">
    <name type="scientific">Tritrichomonas musculus</name>
    <dbReference type="NCBI Taxonomy" id="1915356"/>
    <lineage>
        <taxon>Eukaryota</taxon>
        <taxon>Metamonada</taxon>
        <taxon>Parabasalia</taxon>
        <taxon>Tritrichomonadida</taxon>
        <taxon>Tritrichomonadidae</taxon>
        <taxon>Tritrichomonas</taxon>
    </lineage>
</organism>
<name>A0ABR2GNM6_9EUKA</name>
<proteinExistence type="predicted"/>
<protein>
    <submittedName>
        <fullName evidence="1">Uncharacterized protein</fullName>
    </submittedName>
</protein>
<sequence>MLINDNYKFSYKIENNDDRNLFSYIKYFIFNYPDFGLVDDQIQSSMKEDRTSIKQKIKSKNSNHLVAQNIDDESKFKLKAYKNKNENNKNNAFNETNYKFDMNKYDKSIYKHSIYDPKDLFEFMEEKEEFKNSFIQEINEIIDDMKKLLYTPPYSILLGRMKIKKSINALHQNKQKNMDHNFYEGFEFNI</sequence>
<accession>A0ABR2GNM6</accession>
<reference evidence="1 2" key="1">
    <citation type="submission" date="2024-04" db="EMBL/GenBank/DDBJ databases">
        <title>Tritrichomonas musculus Genome.</title>
        <authorList>
            <person name="Alves-Ferreira E."/>
            <person name="Grigg M."/>
            <person name="Lorenzi H."/>
            <person name="Galac M."/>
        </authorList>
    </citation>
    <scope>NUCLEOTIDE SEQUENCE [LARGE SCALE GENOMIC DNA]</scope>
    <source>
        <strain evidence="1 2">EAF2021</strain>
    </source>
</reference>